<dbReference type="AlphaFoldDB" id="A0AAU7P9Q8"/>
<reference evidence="1" key="1">
    <citation type="submission" date="2024-02" db="EMBL/GenBank/DDBJ databases">
        <title>Complete genome sequence of Xanthomonas sp. 10-10.</title>
        <authorList>
            <person name="Biessy A."/>
            <person name="Ciotola M."/>
            <person name="Cadieux M."/>
            <person name="Soufiane B."/>
            <person name="Laforest M."/>
            <person name="Filion M."/>
        </authorList>
    </citation>
    <scope>NUCLEOTIDE SEQUENCE</scope>
    <source>
        <strain evidence="1">10-10</strain>
    </source>
</reference>
<dbReference type="EMBL" id="CP144460">
    <property type="protein sequence ID" value="XBS38048.1"/>
    <property type="molecule type" value="Genomic_DNA"/>
</dbReference>
<organism evidence="1">
    <name type="scientific">Xanthomonas sp. 10-10</name>
    <dbReference type="NCBI Taxonomy" id="3115848"/>
    <lineage>
        <taxon>Bacteria</taxon>
        <taxon>Pseudomonadati</taxon>
        <taxon>Pseudomonadota</taxon>
        <taxon>Gammaproteobacteria</taxon>
        <taxon>Lysobacterales</taxon>
        <taxon>Lysobacteraceae</taxon>
        <taxon>Xanthomonas</taxon>
    </lineage>
</organism>
<gene>
    <name evidence="1" type="ORF">VZ068_00445</name>
</gene>
<proteinExistence type="predicted"/>
<name>A0AAU7P9Q8_9XANT</name>
<protein>
    <recommendedName>
        <fullName evidence="2">Hydrolase</fullName>
    </recommendedName>
</protein>
<sequence>MPLPYQRDVVDYLKQHEPEVWAWAGSQQVRDAHLAQVRTHLLRDTYRLEPEAHPEVHAALTLAMQRLGISAAATLYQSGGQAMNAALVYVPGEVHIVLEGPVLERLSAHEQLALFGHELAHYLLWSLEGGAFLCAERILQDALGAHGASDSHRQTARSYGLHTELFADRGAALAADALAPAISTLVKVQTGIGNPDPAAYLRQATELEGALEDISAGTTHPETFVRARALELWWQDDAMLDAWTDRKLRGVLRLATLDLPRQIQLQTMTRAFVNWFLESAQLRSDAVATQVRMLFADWVADEPVAPPDQFESLQAADDVRGYFNALMLDLALVDSELRELALQRAMVVARVLDSEAQLLAQLKRDAGMGKREIDRLRKQVWEVQA</sequence>
<evidence type="ECO:0000313" key="1">
    <source>
        <dbReference type="EMBL" id="XBS38048.1"/>
    </source>
</evidence>
<evidence type="ECO:0008006" key="2">
    <source>
        <dbReference type="Google" id="ProtNLM"/>
    </source>
</evidence>
<dbReference type="RefSeq" id="WP_349656532.1">
    <property type="nucleotide sequence ID" value="NZ_CP144460.1"/>
</dbReference>
<accession>A0AAU7P9Q8</accession>